<keyword evidence="2 5" id="KW-0863">Zinc-finger</keyword>
<feature type="compositionally biased region" description="Polar residues" evidence="6">
    <location>
        <begin position="331"/>
        <end position="352"/>
    </location>
</feature>
<dbReference type="InterPro" id="IPR006612">
    <property type="entry name" value="THAP_Znf"/>
</dbReference>
<dbReference type="Pfam" id="PF05485">
    <property type="entry name" value="THAP"/>
    <property type="match status" value="1"/>
</dbReference>
<evidence type="ECO:0000256" key="6">
    <source>
        <dbReference type="SAM" id="MobiDB-lite"/>
    </source>
</evidence>
<gene>
    <name evidence="8" type="ORF">KUDE01_017137</name>
</gene>
<dbReference type="AlphaFoldDB" id="A0AAD9FDT5"/>
<evidence type="ECO:0000313" key="8">
    <source>
        <dbReference type="EMBL" id="KAK1897606.1"/>
    </source>
</evidence>
<evidence type="ECO:0000256" key="2">
    <source>
        <dbReference type="ARBA" id="ARBA00022771"/>
    </source>
</evidence>
<keyword evidence="1" id="KW-0479">Metal-binding</keyword>
<dbReference type="SUPFAM" id="SSF57716">
    <property type="entry name" value="Glucocorticoid receptor-like (DNA-binding domain)"/>
    <property type="match status" value="1"/>
</dbReference>
<keyword evidence="3" id="KW-0862">Zinc</keyword>
<evidence type="ECO:0000256" key="4">
    <source>
        <dbReference type="ARBA" id="ARBA00023125"/>
    </source>
</evidence>
<name>A0AAD9FDT5_DISEL</name>
<feature type="compositionally biased region" description="Polar residues" evidence="6">
    <location>
        <begin position="184"/>
        <end position="206"/>
    </location>
</feature>
<feature type="compositionally biased region" description="Basic and acidic residues" evidence="6">
    <location>
        <begin position="354"/>
        <end position="363"/>
    </location>
</feature>
<evidence type="ECO:0000259" key="7">
    <source>
        <dbReference type="PROSITE" id="PS50950"/>
    </source>
</evidence>
<feature type="compositionally biased region" description="Polar residues" evidence="6">
    <location>
        <begin position="282"/>
        <end position="306"/>
    </location>
</feature>
<feature type="compositionally biased region" description="Polar residues" evidence="6">
    <location>
        <begin position="250"/>
        <end position="274"/>
    </location>
</feature>
<dbReference type="Proteomes" id="UP001228049">
    <property type="component" value="Unassembled WGS sequence"/>
</dbReference>
<accession>A0AAD9FDT5</accession>
<evidence type="ECO:0000256" key="3">
    <source>
        <dbReference type="ARBA" id="ARBA00022833"/>
    </source>
</evidence>
<organism evidence="8 9">
    <name type="scientific">Dissostichus eleginoides</name>
    <name type="common">Patagonian toothfish</name>
    <name type="synonym">Dissostichus amissus</name>
    <dbReference type="NCBI Taxonomy" id="100907"/>
    <lineage>
        <taxon>Eukaryota</taxon>
        <taxon>Metazoa</taxon>
        <taxon>Chordata</taxon>
        <taxon>Craniata</taxon>
        <taxon>Vertebrata</taxon>
        <taxon>Euteleostomi</taxon>
        <taxon>Actinopterygii</taxon>
        <taxon>Neopterygii</taxon>
        <taxon>Teleostei</taxon>
        <taxon>Neoteleostei</taxon>
        <taxon>Acanthomorphata</taxon>
        <taxon>Eupercaria</taxon>
        <taxon>Perciformes</taxon>
        <taxon>Notothenioidei</taxon>
        <taxon>Nototheniidae</taxon>
        <taxon>Dissostichus</taxon>
    </lineage>
</organism>
<keyword evidence="4 5" id="KW-0238">DNA-binding</keyword>
<evidence type="ECO:0000256" key="1">
    <source>
        <dbReference type="ARBA" id="ARBA00022723"/>
    </source>
</evidence>
<dbReference type="EMBL" id="JASDAP010000009">
    <property type="protein sequence ID" value="KAK1897606.1"/>
    <property type="molecule type" value="Genomic_DNA"/>
</dbReference>
<dbReference type="GO" id="GO:0008270">
    <property type="term" value="F:zinc ion binding"/>
    <property type="evidence" value="ECO:0007669"/>
    <property type="project" value="UniProtKB-KW"/>
</dbReference>
<feature type="domain" description="THAP-type" evidence="7">
    <location>
        <begin position="1"/>
        <end position="77"/>
    </location>
</feature>
<feature type="region of interest" description="Disordered" evidence="6">
    <location>
        <begin position="184"/>
        <end position="371"/>
    </location>
</feature>
<evidence type="ECO:0000313" key="9">
    <source>
        <dbReference type="Proteomes" id="UP001228049"/>
    </source>
</evidence>
<proteinExistence type="predicted"/>
<dbReference type="PROSITE" id="PS50950">
    <property type="entry name" value="ZF_THAP"/>
    <property type="match status" value="1"/>
</dbReference>
<sequence>MSGCCVYGCTNRYSTGGLKFYRIPRGPRPFQSNRRRLWLQAIKRVDWNEDIIKNARVCSAHFISGEASLDSSSPDLCHLCSCTQNKARTQMQRWTGTIGKGGELTLQQINVLLLKLQNKNAAWIIVLVRKLEALGYKPILFYGKPKRASNRWAADRITHLPPTPTNKTILDKMRRAYEFLLTKESSTAHQPASETPTAEQPQTLSREQQERPATEQQPQTLSRDQQERPAKEQQPQTLIREQQERPAIEQQPQTLSREQQESPATEQQPQTLSREQQERPATEQQPQTLSREQQETSYRATTTDLAESSKRDQLPSNNHRPLAESSKRPATEQQPQTLSREQQERQLQSNNHRPLAESSKETSYRATTTDC</sequence>
<comment type="caution">
    <text evidence="8">The sequence shown here is derived from an EMBL/GenBank/DDBJ whole genome shotgun (WGS) entry which is preliminary data.</text>
</comment>
<feature type="compositionally biased region" description="Basic and acidic residues" evidence="6">
    <location>
        <begin position="321"/>
        <end position="330"/>
    </location>
</feature>
<protein>
    <submittedName>
        <fullName evidence="8">Reticulocyte-binding protein 2 like a</fullName>
    </submittedName>
</protein>
<dbReference type="SMART" id="SM00980">
    <property type="entry name" value="THAP"/>
    <property type="match status" value="1"/>
</dbReference>
<evidence type="ECO:0000256" key="5">
    <source>
        <dbReference type="PROSITE-ProRule" id="PRU00309"/>
    </source>
</evidence>
<dbReference type="GO" id="GO:0003677">
    <property type="term" value="F:DNA binding"/>
    <property type="evidence" value="ECO:0007669"/>
    <property type="project" value="UniProtKB-UniRule"/>
</dbReference>
<feature type="compositionally biased region" description="Polar residues" evidence="6">
    <location>
        <begin position="214"/>
        <end position="223"/>
    </location>
</feature>
<reference evidence="8" key="1">
    <citation type="submission" date="2023-04" db="EMBL/GenBank/DDBJ databases">
        <title>Chromosome-level genome of Chaenocephalus aceratus.</title>
        <authorList>
            <person name="Park H."/>
        </authorList>
    </citation>
    <scope>NUCLEOTIDE SEQUENCE</scope>
    <source>
        <strain evidence="8">DE</strain>
        <tissue evidence="8">Muscle</tissue>
    </source>
</reference>
<keyword evidence="9" id="KW-1185">Reference proteome</keyword>